<accession>A0A2S4PWI9</accession>
<dbReference type="AlphaFoldDB" id="A0A2S4PWI9"/>
<evidence type="ECO:0000313" key="7">
    <source>
        <dbReference type="EMBL" id="POS86404.1"/>
    </source>
</evidence>
<keyword evidence="2" id="KW-0963">Cytoplasm</keyword>
<feature type="coiled-coil region" evidence="4">
    <location>
        <begin position="500"/>
        <end position="629"/>
    </location>
</feature>
<dbReference type="EMBL" id="PEDP01000339">
    <property type="protein sequence ID" value="POS86404.1"/>
    <property type="molecule type" value="Genomic_DNA"/>
</dbReference>
<keyword evidence="3" id="KW-0206">Cytoskeleton</keyword>
<protein>
    <recommendedName>
        <fullName evidence="6">Cep57 centrosome microtubule-binding domain-containing protein</fullName>
    </recommendedName>
</protein>
<evidence type="ECO:0000256" key="3">
    <source>
        <dbReference type="ARBA" id="ARBA00023212"/>
    </source>
</evidence>
<dbReference type="OrthoDB" id="76453at2759"/>
<keyword evidence="4" id="KW-0175">Coiled coil</keyword>
<evidence type="ECO:0000256" key="4">
    <source>
        <dbReference type="SAM" id="Coils"/>
    </source>
</evidence>
<feature type="compositionally biased region" description="Low complexity" evidence="5">
    <location>
        <begin position="452"/>
        <end position="470"/>
    </location>
</feature>
<comment type="caution">
    <text evidence="7">The sequence shown here is derived from an EMBL/GenBank/DDBJ whole genome shotgun (WGS) entry which is preliminary data.</text>
</comment>
<dbReference type="InterPro" id="IPR024957">
    <property type="entry name" value="Cep57_MT-bd_dom"/>
</dbReference>
<feature type="compositionally biased region" description="Low complexity" evidence="5">
    <location>
        <begin position="840"/>
        <end position="851"/>
    </location>
</feature>
<evidence type="ECO:0000259" key="6">
    <source>
        <dbReference type="Pfam" id="PF06657"/>
    </source>
</evidence>
<feature type="compositionally biased region" description="Basic and acidic residues" evidence="5">
    <location>
        <begin position="804"/>
        <end position="821"/>
    </location>
</feature>
<evidence type="ECO:0000256" key="5">
    <source>
        <dbReference type="SAM" id="MobiDB-lite"/>
    </source>
</evidence>
<evidence type="ECO:0000256" key="1">
    <source>
        <dbReference type="ARBA" id="ARBA00004267"/>
    </source>
</evidence>
<feature type="region of interest" description="Disordered" evidence="5">
    <location>
        <begin position="443"/>
        <end position="470"/>
    </location>
</feature>
<sequence length="1041" mass="117651">MAHNIAEARLKRSQLINQRAAGLIRSTSPISSTGSCHGTVVSDTTSEFFSDLEEDFANGDIWNSTGNFYIPSRDRKKKNEIDNIRSTAKKHGRWEPRSQQVPIFNTSAIANAFPDFTSIGEATIEENRMANSVESISVEIARGQMYKPNMASPRQSQPNQELNNVSNAQYTSNPTKKPTTESPQKYSVPKVPKTCNKSKAVGTQVSSEQKKTMRTTLHRITNTSSSNSNNVNLTKRDIRSSHGFKSDNEGEMGNSILSREQENSFTNVSNSTTANTHHSRQSNKTSLTQRSSRFVDYRYRVLSNERASCSESKVSEILNGVQNSAIGNCHLNTPCKRTSRTTHKQNRTEHTTVQGNPTQTTTSFLIPWNNNIHSATSPNAGVPVFTAQGKVQNIRLPHEYVDSIDLPFEEEQIYDMIDNMKSQTHRNQDIFESMKRKKFQLAREENLASSTGRSDSGLGESGSEVLGSISGTTYKEDIHKKNRESCQSDKVQNNVADLEIQRLSLLNKNLELQLSTLLSEKKELSAENWARGIENQDLVAKIRKLQDEKRQLEQEIVSNKKKLKEIDHIKKTAYEDLENLRSERERDTANWSAKSQYFEHQIKKFRTEINELNRKLVRSEKSCKVLKDSSEKLLESTRILESTTIKKSLEKSSTQNDNPSKKNLTSKSLIEHITLENELSTDKPSVSMKNFDDTIDFDISNVSCDEDQSLTHSTVKHTVESNNFLETTSSNFSDILGHGFVEKMRSGVESMKELIEQQNKDNQTDFGETENVTKFGNTTQSIGSDPSLNSVVNASAVTIPQENQSEKITLKRSKSLTEKNISKTSKMSNRRNSTSNVLISPPSQDPTSSSDVIKSTFTSKVNVREKSYSKNETDNFSHHHHNHDCKNCFICIRKTSTCSKKTIKSIIRIERPVPVSERIPVAEPYEDQPTMRPSTSPGLALARVISGIKNEIEHLYGKFREVEKLYFAHDHSLGRSSRISWRDSMKTLIIQIDIKHDQLYKLYDVLEGQKLAQQEMTSDFLDVTLTDIGIKFDDTWNGCEN</sequence>
<dbReference type="Pfam" id="PF06657">
    <property type="entry name" value="Cep57_MT_bd"/>
    <property type="match status" value="1"/>
</dbReference>
<evidence type="ECO:0000313" key="8">
    <source>
        <dbReference type="Proteomes" id="UP000237438"/>
    </source>
</evidence>
<feature type="region of interest" description="Disordered" evidence="5">
    <location>
        <begin position="337"/>
        <end position="359"/>
    </location>
</feature>
<feature type="compositionally biased region" description="Low complexity" evidence="5">
    <location>
        <begin position="221"/>
        <end position="230"/>
    </location>
</feature>
<dbReference type="InterPro" id="IPR051756">
    <property type="entry name" value="Centrosomal_MT-associated"/>
</dbReference>
<dbReference type="STRING" id="225359.A0A2S4PWI9"/>
<reference evidence="7 8" key="1">
    <citation type="submission" date="2017-10" db="EMBL/GenBank/DDBJ databases">
        <title>Development of genomic resources for the powdery mildew, Erysiphe pulchra.</title>
        <authorList>
            <person name="Wadl P.A."/>
            <person name="Mack B.M."/>
            <person name="Moore G."/>
            <person name="Beltz S.B."/>
        </authorList>
    </citation>
    <scope>NUCLEOTIDE SEQUENCE [LARGE SCALE GENOMIC DNA]</scope>
    <source>
        <strain evidence="7">Cflorida</strain>
    </source>
</reference>
<feature type="region of interest" description="Disordered" evidence="5">
    <location>
        <begin position="802"/>
        <end position="853"/>
    </location>
</feature>
<dbReference type="PANTHER" id="PTHR19336:SF9">
    <property type="entry name" value="SPINDLE POLE BODY PROTEIN PPC89"/>
    <property type="match status" value="1"/>
</dbReference>
<organism evidence="7 8">
    <name type="scientific">Erysiphe pulchra</name>
    <dbReference type="NCBI Taxonomy" id="225359"/>
    <lineage>
        <taxon>Eukaryota</taxon>
        <taxon>Fungi</taxon>
        <taxon>Dikarya</taxon>
        <taxon>Ascomycota</taxon>
        <taxon>Pezizomycotina</taxon>
        <taxon>Leotiomycetes</taxon>
        <taxon>Erysiphales</taxon>
        <taxon>Erysiphaceae</taxon>
        <taxon>Erysiphe</taxon>
    </lineage>
</organism>
<feature type="compositionally biased region" description="Basic and acidic residues" evidence="5">
    <location>
        <begin position="234"/>
        <end position="248"/>
    </location>
</feature>
<name>A0A2S4PWI9_9PEZI</name>
<feature type="compositionally biased region" description="Polar residues" evidence="5">
    <location>
        <begin position="822"/>
        <end position="838"/>
    </location>
</feature>
<comment type="subcellular location">
    <subcellularLocation>
        <location evidence="1">Cytoplasm</location>
        <location evidence="1">Cytoskeleton</location>
        <location evidence="1">Microtubule organizing center</location>
    </subcellularLocation>
</comment>
<evidence type="ECO:0000256" key="2">
    <source>
        <dbReference type="ARBA" id="ARBA00022490"/>
    </source>
</evidence>
<dbReference type="Proteomes" id="UP000237438">
    <property type="component" value="Unassembled WGS sequence"/>
</dbReference>
<dbReference type="GO" id="GO:0008017">
    <property type="term" value="F:microtubule binding"/>
    <property type="evidence" value="ECO:0007669"/>
    <property type="project" value="InterPro"/>
</dbReference>
<feature type="region of interest" description="Disordered" evidence="5">
    <location>
        <begin position="149"/>
        <end position="289"/>
    </location>
</feature>
<feature type="domain" description="Cep57 centrosome microtubule-binding" evidence="6">
    <location>
        <begin position="929"/>
        <end position="1005"/>
    </location>
</feature>
<feature type="compositionally biased region" description="Polar residues" evidence="5">
    <location>
        <begin position="255"/>
        <end position="289"/>
    </location>
</feature>
<feature type="compositionally biased region" description="Polar residues" evidence="5">
    <location>
        <begin position="195"/>
        <end position="207"/>
    </location>
</feature>
<dbReference type="PANTHER" id="PTHR19336">
    <property type="entry name" value="UNCHARACTERIZED DUF1167"/>
    <property type="match status" value="1"/>
</dbReference>
<keyword evidence="8" id="KW-1185">Reference proteome</keyword>
<gene>
    <name evidence="7" type="ORF">EPUL_001491</name>
</gene>
<proteinExistence type="predicted"/>
<dbReference type="GO" id="GO:0005815">
    <property type="term" value="C:microtubule organizing center"/>
    <property type="evidence" value="ECO:0007669"/>
    <property type="project" value="UniProtKB-SubCell"/>
</dbReference>
<feature type="compositionally biased region" description="Polar residues" evidence="5">
    <location>
        <begin position="152"/>
        <end position="185"/>
    </location>
</feature>